<evidence type="ECO:0000256" key="6">
    <source>
        <dbReference type="ARBA" id="ARBA00022801"/>
    </source>
</evidence>
<dbReference type="PANTHER" id="PTHR24252">
    <property type="entry name" value="ACROSIN-RELATED"/>
    <property type="match status" value="1"/>
</dbReference>
<dbReference type="PROSITE" id="PS00134">
    <property type="entry name" value="TRYPSIN_HIS"/>
    <property type="match status" value="1"/>
</dbReference>
<proteinExistence type="predicted"/>
<evidence type="ECO:0000256" key="8">
    <source>
        <dbReference type="ARBA" id="ARBA00022825"/>
    </source>
</evidence>
<dbReference type="InterPro" id="IPR001254">
    <property type="entry name" value="Trypsin_dom"/>
</dbReference>
<evidence type="ECO:0000256" key="2">
    <source>
        <dbReference type="ARBA" id="ARBA00022659"/>
    </source>
</evidence>
<comment type="catalytic activity">
    <reaction evidence="11">
        <text>Selective cleavage of 103-Arg-|-Ser-104 and 124-Ile-|-Ile-125 bonds in Limulus clotting factor B to form activated factor B. Cleavage of -Pro-Arg-|-Xaa- bonds in synthetic substrates.</text>
        <dbReference type="EC" id="3.4.21.84"/>
    </reaction>
</comment>
<accession>A0A1V9XU09</accession>
<keyword evidence="9" id="KW-0130">Cell adhesion</keyword>
<comment type="caution">
    <text evidence="15">The sequence shown here is derived from an EMBL/GenBank/DDBJ whole genome shotgun (WGS) entry which is preliminary data.</text>
</comment>
<keyword evidence="3 13" id="KW-0645">Protease</keyword>
<dbReference type="EMBL" id="MNPL01004080">
    <property type="protein sequence ID" value="OQR76984.1"/>
    <property type="molecule type" value="Genomic_DNA"/>
</dbReference>
<reference evidence="15 16" key="1">
    <citation type="journal article" date="2017" name="Gigascience">
        <title>Draft genome of the honey bee ectoparasitic mite, Tropilaelaps mercedesae, is shaped by the parasitic life history.</title>
        <authorList>
            <person name="Dong X."/>
            <person name="Armstrong S.D."/>
            <person name="Xia D."/>
            <person name="Makepeace B.L."/>
            <person name="Darby A.C."/>
            <person name="Kadowaki T."/>
        </authorList>
    </citation>
    <scope>NUCLEOTIDE SEQUENCE [LARGE SCALE GENOMIC DNA]</scope>
    <source>
        <strain evidence="15">Wuxi-XJTLU</strain>
    </source>
</reference>
<dbReference type="Proteomes" id="UP000192247">
    <property type="component" value="Unassembled WGS sequence"/>
</dbReference>
<evidence type="ECO:0000256" key="5">
    <source>
        <dbReference type="ARBA" id="ARBA00022734"/>
    </source>
</evidence>
<dbReference type="PROSITE" id="PS50240">
    <property type="entry name" value="TRYPSIN_DOM"/>
    <property type="match status" value="2"/>
</dbReference>
<feature type="non-terminal residue" evidence="15">
    <location>
        <position position="1"/>
    </location>
</feature>
<keyword evidence="10" id="KW-1015">Disulfide bond</keyword>
<dbReference type="GO" id="GO:0042381">
    <property type="term" value="P:hemolymph coagulation"/>
    <property type="evidence" value="ECO:0007669"/>
    <property type="project" value="UniProtKB-KW"/>
</dbReference>
<keyword evidence="2" id="KW-0768">Sushi</keyword>
<organism evidence="15 16">
    <name type="scientific">Tropilaelaps mercedesae</name>
    <dbReference type="NCBI Taxonomy" id="418985"/>
    <lineage>
        <taxon>Eukaryota</taxon>
        <taxon>Metazoa</taxon>
        <taxon>Ecdysozoa</taxon>
        <taxon>Arthropoda</taxon>
        <taxon>Chelicerata</taxon>
        <taxon>Arachnida</taxon>
        <taxon>Acari</taxon>
        <taxon>Parasitiformes</taxon>
        <taxon>Mesostigmata</taxon>
        <taxon>Gamasina</taxon>
        <taxon>Dermanyssoidea</taxon>
        <taxon>Laelapidae</taxon>
        <taxon>Tropilaelaps</taxon>
    </lineage>
</organism>
<dbReference type="AlphaFoldDB" id="A0A1V9XU09"/>
<evidence type="ECO:0000313" key="15">
    <source>
        <dbReference type="EMBL" id="OQR76984.1"/>
    </source>
</evidence>
<dbReference type="SUPFAM" id="SSF50494">
    <property type="entry name" value="Trypsin-like serine proteases"/>
    <property type="match status" value="2"/>
</dbReference>
<feature type="domain" description="Peptidase S1" evidence="14">
    <location>
        <begin position="11"/>
        <end position="249"/>
    </location>
</feature>
<dbReference type="GO" id="GO:0004252">
    <property type="term" value="F:serine-type endopeptidase activity"/>
    <property type="evidence" value="ECO:0007669"/>
    <property type="project" value="InterPro"/>
</dbReference>
<dbReference type="PRINTS" id="PR00722">
    <property type="entry name" value="CHYMOTRYPSIN"/>
</dbReference>
<keyword evidence="1" id="KW-0245">EGF-like domain</keyword>
<dbReference type="InParanoid" id="A0A1V9XU09"/>
<dbReference type="SMART" id="SM00020">
    <property type="entry name" value="Tryp_SPc"/>
    <property type="match status" value="2"/>
</dbReference>
<feature type="domain" description="Peptidase S1" evidence="14">
    <location>
        <begin position="361"/>
        <end position="514"/>
    </location>
</feature>
<keyword evidence="7" id="KW-0353">Hemolymph clotting</keyword>
<dbReference type="Gene3D" id="2.40.10.10">
    <property type="entry name" value="Trypsin-like serine proteases"/>
    <property type="match status" value="2"/>
</dbReference>
<evidence type="ECO:0000256" key="11">
    <source>
        <dbReference type="ARBA" id="ARBA00052079"/>
    </source>
</evidence>
<keyword evidence="4" id="KW-0732">Signal</keyword>
<dbReference type="PROSITE" id="PS00135">
    <property type="entry name" value="TRYPSIN_SER"/>
    <property type="match status" value="2"/>
</dbReference>
<dbReference type="Pfam" id="PF00089">
    <property type="entry name" value="Trypsin"/>
    <property type="match status" value="2"/>
</dbReference>
<keyword evidence="5" id="KW-0430">Lectin</keyword>
<protein>
    <recommendedName>
        <fullName evidence="12">limulus clotting factor C</fullName>
        <ecNumber evidence="12">3.4.21.84</ecNumber>
    </recommendedName>
</protein>
<evidence type="ECO:0000256" key="9">
    <source>
        <dbReference type="ARBA" id="ARBA00022889"/>
    </source>
</evidence>
<evidence type="ECO:0000256" key="4">
    <source>
        <dbReference type="ARBA" id="ARBA00022729"/>
    </source>
</evidence>
<dbReference type="InterPro" id="IPR001314">
    <property type="entry name" value="Peptidase_S1A"/>
</dbReference>
<evidence type="ECO:0000259" key="14">
    <source>
        <dbReference type="PROSITE" id="PS50240"/>
    </source>
</evidence>
<dbReference type="InterPro" id="IPR018114">
    <property type="entry name" value="TRYPSIN_HIS"/>
</dbReference>
<dbReference type="InterPro" id="IPR009003">
    <property type="entry name" value="Peptidase_S1_PA"/>
</dbReference>
<gene>
    <name evidence="15" type="ORF">BIW11_07418</name>
</gene>
<sequence>CGQEFGRKFRIVNGERAPEGSHPWLLGLFMGYNFICGGSLITNRYVLSAAHCFEYGAQRYSALMGANDLTDKTKRIARRICRIAIHSNYESVNYHNDIAIAELHEPVDISGKWIRSICLPPSTQQPDDISGRQFTAAGWGSTQNELSKAATRLLEIQITAISDSACENQYRNIIQIDSSIQICAGDPEFNAKDTCQGDSGGPLIHRGSDSRYRVEGITSFGVGCAGEGSPLGGYTRVAPFVDWISMVVNDMKASAKTRPLVLFDDTTQLKNKVATTIRIARTWRTVAGASIANGYAVEFLCETPTGELGGCFSSCQDVEEFRGLLTVRDSDRDRADLCRNGYVCCPLPISSSGQAHNAKFYDDSTEVNSAELNDPVDISGKWIRTICLPLYSSPKYTVCIFVHSLIRFTESPVLPLRLMEIQITGSSNEACREQFSQYLRVDSALQLCAGDMARNERDACQGDSGSPLTHLGPDGRYRVEGITSFGVGCALKGMPLGGYARVHHFVPWIISVLNYMKATTQTCNFVEIDDVG</sequence>
<evidence type="ECO:0000256" key="10">
    <source>
        <dbReference type="ARBA" id="ARBA00023157"/>
    </source>
</evidence>
<evidence type="ECO:0000313" key="16">
    <source>
        <dbReference type="Proteomes" id="UP000192247"/>
    </source>
</evidence>
<keyword evidence="16" id="KW-1185">Reference proteome</keyword>
<dbReference type="InterPro" id="IPR043504">
    <property type="entry name" value="Peptidase_S1_PA_chymotrypsin"/>
</dbReference>
<dbReference type="CDD" id="cd00190">
    <property type="entry name" value="Tryp_SPc"/>
    <property type="match status" value="1"/>
</dbReference>
<dbReference type="GO" id="GO:0007155">
    <property type="term" value="P:cell adhesion"/>
    <property type="evidence" value="ECO:0007669"/>
    <property type="project" value="UniProtKB-KW"/>
</dbReference>
<keyword evidence="8 13" id="KW-0720">Serine protease</keyword>
<dbReference type="PANTHER" id="PTHR24252:SF10">
    <property type="entry name" value="SERINE PROTEASE 56"/>
    <property type="match status" value="1"/>
</dbReference>
<keyword evidence="6 13" id="KW-0378">Hydrolase</keyword>
<evidence type="ECO:0000256" key="13">
    <source>
        <dbReference type="RuleBase" id="RU363034"/>
    </source>
</evidence>
<dbReference type="FunFam" id="2.40.10.10:FF:000120">
    <property type="entry name" value="Putative serine protease"/>
    <property type="match status" value="1"/>
</dbReference>
<dbReference type="GO" id="GO:0006508">
    <property type="term" value="P:proteolysis"/>
    <property type="evidence" value="ECO:0007669"/>
    <property type="project" value="UniProtKB-KW"/>
</dbReference>
<dbReference type="GO" id="GO:0030246">
    <property type="term" value="F:carbohydrate binding"/>
    <property type="evidence" value="ECO:0007669"/>
    <property type="project" value="UniProtKB-KW"/>
</dbReference>
<dbReference type="EC" id="3.4.21.84" evidence="12"/>
<name>A0A1V9XU09_9ACAR</name>
<dbReference type="STRING" id="418985.A0A1V9XU09"/>
<evidence type="ECO:0000256" key="12">
    <source>
        <dbReference type="ARBA" id="ARBA00066707"/>
    </source>
</evidence>
<dbReference type="OrthoDB" id="6380398at2759"/>
<evidence type="ECO:0000256" key="7">
    <source>
        <dbReference type="ARBA" id="ARBA00022820"/>
    </source>
</evidence>
<dbReference type="InterPro" id="IPR033116">
    <property type="entry name" value="TRYPSIN_SER"/>
</dbReference>
<evidence type="ECO:0000256" key="1">
    <source>
        <dbReference type="ARBA" id="ARBA00022536"/>
    </source>
</evidence>
<evidence type="ECO:0000256" key="3">
    <source>
        <dbReference type="ARBA" id="ARBA00022670"/>
    </source>
</evidence>